<dbReference type="SMART" id="SM00220">
    <property type="entry name" value="S_TKc"/>
    <property type="match status" value="1"/>
</dbReference>
<dbReference type="InterPro" id="IPR011009">
    <property type="entry name" value="Kinase-like_dom_sf"/>
</dbReference>
<feature type="compositionally biased region" description="Basic residues" evidence="5">
    <location>
        <begin position="457"/>
        <end position="488"/>
    </location>
</feature>
<feature type="compositionally biased region" description="Low complexity" evidence="5">
    <location>
        <begin position="550"/>
        <end position="568"/>
    </location>
</feature>
<dbReference type="GO" id="GO:0043539">
    <property type="term" value="F:protein serine/threonine kinase activator activity"/>
    <property type="evidence" value="ECO:0007669"/>
    <property type="project" value="InterPro"/>
</dbReference>
<feature type="compositionally biased region" description="Basic residues" evidence="5">
    <location>
        <begin position="584"/>
        <end position="593"/>
    </location>
</feature>
<keyword evidence="2 4" id="KW-0547">Nucleotide-binding</keyword>
<feature type="region of interest" description="Disordered" evidence="5">
    <location>
        <begin position="210"/>
        <end position="229"/>
    </location>
</feature>
<feature type="region of interest" description="Disordered" evidence="5">
    <location>
        <begin position="392"/>
        <end position="442"/>
    </location>
</feature>
<keyword evidence="7" id="KW-0418">Kinase</keyword>
<dbReference type="PROSITE" id="PS00107">
    <property type="entry name" value="PROTEIN_KINASE_ATP"/>
    <property type="match status" value="1"/>
</dbReference>
<dbReference type="PROSITE" id="PS00108">
    <property type="entry name" value="PROTEIN_KINASE_ST"/>
    <property type="match status" value="1"/>
</dbReference>
<accession>A0A4Q9N4I0</accession>
<feature type="domain" description="Protein kinase" evidence="6">
    <location>
        <begin position="30"/>
        <end position="341"/>
    </location>
</feature>
<protein>
    <submittedName>
        <fullName evidence="7">Kinase-like protein</fullName>
    </submittedName>
</protein>
<proteinExistence type="inferred from homology"/>
<name>A0A4Q9N4I0_9APHY</name>
<dbReference type="InterPro" id="IPR047173">
    <property type="entry name" value="STRAD_A/B-like"/>
</dbReference>
<keyword evidence="3 4" id="KW-0067">ATP-binding</keyword>
<evidence type="ECO:0000256" key="4">
    <source>
        <dbReference type="PROSITE-ProRule" id="PRU10141"/>
    </source>
</evidence>
<dbReference type="GO" id="GO:0004672">
    <property type="term" value="F:protein kinase activity"/>
    <property type="evidence" value="ECO:0007669"/>
    <property type="project" value="InterPro"/>
</dbReference>
<dbReference type="PANTHER" id="PTHR48014:SF21">
    <property type="entry name" value="SERINE_THREONINE-PROTEIN KINASE FRAY2"/>
    <property type="match status" value="1"/>
</dbReference>
<evidence type="ECO:0000313" key="7">
    <source>
        <dbReference type="EMBL" id="TBU34897.1"/>
    </source>
</evidence>
<dbReference type="InterPro" id="IPR017441">
    <property type="entry name" value="Protein_kinase_ATP_BS"/>
</dbReference>
<dbReference type="InterPro" id="IPR000719">
    <property type="entry name" value="Prot_kinase_dom"/>
</dbReference>
<dbReference type="SUPFAM" id="SSF56112">
    <property type="entry name" value="Protein kinase-like (PK-like)"/>
    <property type="match status" value="1"/>
</dbReference>
<organism evidence="7">
    <name type="scientific">Dichomitus squalens</name>
    <dbReference type="NCBI Taxonomy" id="114155"/>
    <lineage>
        <taxon>Eukaryota</taxon>
        <taxon>Fungi</taxon>
        <taxon>Dikarya</taxon>
        <taxon>Basidiomycota</taxon>
        <taxon>Agaricomycotina</taxon>
        <taxon>Agaricomycetes</taxon>
        <taxon>Polyporales</taxon>
        <taxon>Polyporaceae</taxon>
        <taxon>Dichomitus</taxon>
    </lineage>
</organism>
<dbReference type="AlphaFoldDB" id="A0A4Q9N4I0"/>
<feature type="region of interest" description="Disordered" evidence="5">
    <location>
        <begin position="457"/>
        <end position="628"/>
    </location>
</feature>
<dbReference type="Pfam" id="PF00069">
    <property type="entry name" value="Pkinase"/>
    <property type="match status" value="2"/>
</dbReference>
<sequence length="670" mass="72246">MNAVAGHISKKFIGAVEDEWQLYSNNSSDYTIGSPIGFGASSVVYAAKYQPPDATTPVPCALKVLDLDRLPPSALRLLQNETQLMSLSKHPNVLRVRGTWVDGHKLYIAMRLMNAGSVADVMRYQWPGGLEEDVIRCILKQALQGLNYLHINGLIHRDVKAANLLIDDDGTVLLGDLGVAAFLWDSEEGMHTPQANKTRSINFGPLLRGAQNSHNHPHSRASGPSVTIQQRPSILGKRKSFVGTPCWMAPEVINGKTYDASADIWSFGITAIELAQGRAPRSRLDPHKVLVMTVTDEAPQLERNSGPHQYSSAFAEMVETCLQKDPVKRPTAADLLQTSFFKNAKKPSYLCNTILKGLPPLTQRQERRKQPSIHTHLTMDSGWDFSMSLPASPTTSVYSHHRRPKSLLPPGSVFEIEDVGGDQPPGDDGGGVAATGEGDHAAIDGHSSAEAYAVRVRARHRSSIGRSLHSRSRSGSHQSLHSHIHSRSQSRDVDSIQEIAVQDEDDSSDTDRDQEPEPKGIPVATSPHAEAPERATLAVPAAPQLSTSPAGSMHSSASATSSGSSPLAPLTPPSSFVQPGARSQRGKLWRKLAGKLDAESDREKDASPPLHPQVAEARSGGRKKSFGSVFGRTASMSADLVRTASRTMSGECSLRDARPAVLVGVECGVC</sequence>
<dbReference type="OrthoDB" id="248923at2759"/>
<evidence type="ECO:0000256" key="3">
    <source>
        <dbReference type="ARBA" id="ARBA00022840"/>
    </source>
</evidence>
<keyword evidence="7" id="KW-0808">Transferase</keyword>
<reference evidence="7" key="1">
    <citation type="submission" date="2019-01" db="EMBL/GenBank/DDBJ databases">
        <title>Draft genome sequences of three monokaryotic isolates of the white-rot basidiomycete fungus Dichomitus squalens.</title>
        <authorList>
            <consortium name="DOE Joint Genome Institute"/>
            <person name="Lopez S.C."/>
            <person name="Andreopoulos B."/>
            <person name="Pangilinan J."/>
            <person name="Lipzen A."/>
            <person name="Riley R."/>
            <person name="Ahrendt S."/>
            <person name="Ng V."/>
            <person name="Barry K."/>
            <person name="Daum C."/>
            <person name="Grigoriev I.V."/>
            <person name="Hilden K.S."/>
            <person name="Makela M.R."/>
            <person name="de Vries R.P."/>
        </authorList>
    </citation>
    <scope>NUCLEOTIDE SEQUENCE [LARGE SCALE GENOMIC DNA]</scope>
    <source>
        <strain evidence="7">OM18370.1</strain>
    </source>
</reference>
<feature type="compositionally biased region" description="Basic and acidic residues" evidence="5">
    <location>
        <begin position="594"/>
        <end position="606"/>
    </location>
</feature>
<dbReference type="GO" id="GO:0005524">
    <property type="term" value="F:ATP binding"/>
    <property type="evidence" value="ECO:0007669"/>
    <property type="project" value="UniProtKB-UniRule"/>
</dbReference>
<evidence type="ECO:0000256" key="1">
    <source>
        <dbReference type="ARBA" id="ARBA00008874"/>
    </source>
</evidence>
<dbReference type="InterPro" id="IPR008271">
    <property type="entry name" value="Ser/Thr_kinase_AS"/>
</dbReference>
<dbReference type="PANTHER" id="PTHR48014">
    <property type="entry name" value="SERINE/THREONINE-PROTEIN KINASE FRAY2"/>
    <property type="match status" value="1"/>
</dbReference>
<dbReference type="Gene3D" id="1.10.510.10">
    <property type="entry name" value="Transferase(Phosphotransferase) domain 1"/>
    <property type="match status" value="1"/>
</dbReference>
<gene>
    <name evidence="7" type="ORF">BD311DRAFT_828219</name>
</gene>
<dbReference type="Gene3D" id="3.30.200.20">
    <property type="entry name" value="Phosphorylase Kinase, domain 1"/>
    <property type="match status" value="1"/>
</dbReference>
<feature type="compositionally biased region" description="Basic and acidic residues" evidence="5">
    <location>
        <begin position="509"/>
        <end position="518"/>
    </location>
</feature>
<evidence type="ECO:0000256" key="2">
    <source>
        <dbReference type="ARBA" id="ARBA00022741"/>
    </source>
</evidence>
<comment type="similarity">
    <text evidence="1">Belongs to the protein kinase superfamily. STE Ser/Thr protein kinase family. STE20 subfamily.</text>
</comment>
<dbReference type="EMBL" id="ML143387">
    <property type="protein sequence ID" value="TBU34897.1"/>
    <property type="molecule type" value="Genomic_DNA"/>
</dbReference>
<feature type="binding site" evidence="4">
    <location>
        <position position="63"/>
    </location>
    <ligand>
        <name>ATP</name>
        <dbReference type="ChEBI" id="CHEBI:30616"/>
    </ligand>
</feature>
<dbReference type="PROSITE" id="PS50011">
    <property type="entry name" value="PROTEIN_KINASE_DOM"/>
    <property type="match status" value="1"/>
</dbReference>
<dbReference type="Proteomes" id="UP000292957">
    <property type="component" value="Unassembled WGS sequence"/>
</dbReference>
<evidence type="ECO:0000256" key="5">
    <source>
        <dbReference type="SAM" id="MobiDB-lite"/>
    </source>
</evidence>
<evidence type="ECO:0000259" key="6">
    <source>
        <dbReference type="PROSITE" id="PS50011"/>
    </source>
</evidence>